<dbReference type="Proteomes" id="UP000253740">
    <property type="component" value="Unassembled WGS sequence"/>
</dbReference>
<gene>
    <name evidence="2" type="ORF">MBSD_n1857</name>
</gene>
<accession>A0A0K8QNU1</accession>
<proteinExistence type="predicted"/>
<dbReference type="AlphaFoldDB" id="A0A0K8QNU1"/>
<keyword evidence="1" id="KW-1133">Transmembrane helix</keyword>
<sequence length="139" mass="14114">MPAFPLRQRDARLRVPHLATTEGGPAMLNYAVLIFAVAAVGGLVLAAHVLRGKLAPWAVSVVHALLGAAGLITLIAMLLQGGAPGRLTAALGLLVLAALGGFYLASFHLRGKVAPKAVVIVHAGVAVVGFLTLASLLFG</sequence>
<evidence type="ECO:0000256" key="1">
    <source>
        <dbReference type="SAM" id="Phobius"/>
    </source>
</evidence>
<evidence type="ECO:0000313" key="3">
    <source>
        <dbReference type="Proteomes" id="UP000253740"/>
    </source>
</evidence>
<feature type="transmembrane region" description="Helical" evidence="1">
    <location>
        <begin position="57"/>
        <end position="79"/>
    </location>
</feature>
<evidence type="ECO:0000313" key="2">
    <source>
        <dbReference type="EMBL" id="GAP66549.1"/>
    </source>
</evidence>
<keyword evidence="3" id="KW-1185">Reference proteome</keyword>
<name>A0A0K8QNU1_9GAMM</name>
<feature type="transmembrane region" description="Helical" evidence="1">
    <location>
        <begin position="85"/>
        <end position="105"/>
    </location>
</feature>
<dbReference type="EMBL" id="DF970211">
    <property type="protein sequence ID" value="GAP66549.1"/>
    <property type="molecule type" value="Genomic_DNA"/>
</dbReference>
<keyword evidence="1" id="KW-0812">Transmembrane</keyword>
<dbReference type="STRING" id="1475481.GCA_000953855_01893"/>
<organism evidence="2">
    <name type="scientific">Mizugakiibacter sediminis</name>
    <dbReference type="NCBI Taxonomy" id="1475481"/>
    <lineage>
        <taxon>Bacteria</taxon>
        <taxon>Pseudomonadati</taxon>
        <taxon>Pseudomonadota</taxon>
        <taxon>Gammaproteobacteria</taxon>
        <taxon>Lysobacterales</taxon>
        <taxon>Rhodanobacteraceae</taxon>
        <taxon>Mizugakiibacter</taxon>
    </lineage>
</organism>
<protein>
    <submittedName>
        <fullName evidence="2">Uncharacterized protein</fullName>
    </submittedName>
</protein>
<feature type="transmembrane region" description="Helical" evidence="1">
    <location>
        <begin position="27"/>
        <end position="50"/>
    </location>
</feature>
<keyword evidence="1" id="KW-0472">Membrane</keyword>
<reference evidence="2" key="1">
    <citation type="submission" date="2015-08" db="EMBL/GenBank/DDBJ databases">
        <title>Complete DNA Sequence of Pseudomonas syringae pv. actinidiae, the Causal Agent of Kiwifruit Canker Disease.</title>
        <authorList>
            <person name="Rikkerink E.H.A."/>
            <person name="Fineran P.C."/>
        </authorList>
    </citation>
    <scope>NUCLEOTIDE SEQUENCE</scope>
    <source>
        <strain evidence="2">SkMP5</strain>
    </source>
</reference>
<feature type="transmembrane region" description="Helical" evidence="1">
    <location>
        <begin position="117"/>
        <end position="138"/>
    </location>
</feature>